<organism evidence="2 3">
    <name type="scientific">Candidozyma auris</name>
    <name type="common">Yeast</name>
    <name type="synonym">Candida auris</name>
    <dbReference type="NCBI Taxonomy" id="498019"/>
    <lineage>
        <taxon>Eukaryota</taxon>
        <taxon>Fungi</taxon>
        <taxon>Dikarya</taxon>
        <taxon>Ascomycota</taxon>
        <taxon>Saccharomycotina</taxon>
        <taxon>Pichiomycetes</taxon>
        <taxon>Metschnikowiaceae</taxon>
        <taxon>Candidozyma</taxon>
    </lineage>
</organism>
<feature type="compositionally biased region" description="Basic and acidic residues" evidence="1">
    <location>
        <begin position="1"/>
        <end position="10"/>
    </location>
</feature>
<feature type="region of interest" description="Disordered" evidence="1">
    <location>
        <begin position="1"/>
        <end position="37"/>
    </location>
</feature>
<proteinExistence type="predicted"/>
<protein>
    <submittedName>
        <fullName evidence="2">Uncharacterized protein</fullName>
    </submittedName>
</protein>
<evidence type="ECO:0000313" key="2">
    <source>
        <dbReference type="EMBL" id="KND98735.1"/>
    </source>
</evidence>
<gene>
    <name evidence="2" type="ORF">QG37_04641</name>
</gene>
<dbReference type="VEuPathDB" id="FungiDB:QG37_04641"/>
<evidence type="ECO:0000256" key="1">
    <source>
        <dbReference type="SAM" id="MobiDB-lite"/>
    </source>
</evidence>
<reference evidence="3" key="1">
    <citation type="journal article" date="2015" name="BMC Genomics">
        <title>Draft genome of a commonly misdiagnosed multidrug resistant pathogen Candida auris.</title>
        <authorList>
            <person name="Chatterjee S."/>
            <person name="Alampalli S.V."/>
            <person name="Nageshan R.K."/>
            <person name="Chettiar S.T."/>
            <person name="Joshi S."/>
            <person name="Tatu U.S."/>
        </authorList>
    </citation>
    <scope>NUCLEOTIDE SEQUENCE [LARGE SCALE GENOMIC DNA]</scope>
    <source>
        <strain evidence="3">6684</strain>
    </source>
</reference>
<evidence type="ECO:0000313" key="3">
    <source>
        <dbReference type="Proteomes" id="UP000037122"/>
    </source>
</evidence>
<dbReference type="Proteomes" id="UP000037122">
    <property type="component" value="Unassembled WGS sequence"/>
</dbReference>
<comment type="caution">
    <text evidence="2">The sequence shown here is derived from an EMBL/GenBank/DDBJ whole genome shotgun (WGS) entry which is preliminary data.</text>
</comment>
<dbReference type="AlphaFoldDB" id="A0A0L0NYG1"/>
<sequence>MWQRTTKREGEEDESQVLEPRARGVVPASPRANDETTKRRGHFYFVAADDYV</sequence>
<dbReference type="EMBL" id="LGST01000031">
    <property type="protein sequence ID" value="KND98735.1"/>
    <property type="molecule type" value="Genomic_DNA"/>
</dbReference>
<name>A0A0L0NYG1_CANAR</name>
<accession>A0A0L0NYG1</accession>